<name>A0ABS0NT19_9ACTN</name>
<proteinExistence type="predicted"/>
<comment type="caution">
    <text evidence="1">The sequence shown here is derived from an EMBL/GenBank/DDBJ whole genome shotgun (WGS) entry which is preliminary data.</text>
</comment>
<dbReference type="Gene3D" id="1.25.40.10">
    <property type="entry name" value="Tetratricopeptide repeat domain"/>
    <property type="match status" value="2"/>
</dbReference>
<evidence type="ECO:0008006" key="3">
    <source>
        <dbReference type="Google" id="ProtNLM"/>
    </source>
</evidence>
<dbReference type="SUPFAM" id="SSF50494">
    <property type="entry name" value="Trypsin-like serine proteases"/>
    <property type="match status" value="1"/>
</dbReference>
<organism evidence="1 2">
    <name type="scientific">Streptomyces pactum</name>
    <dbReference type="NCBI Taxonomy" id="68249"/>
    <lineage>
        <taxon>Bacteria</taxon>
        <taxon>Bacillati</taxon>
        <taxon>Actinomycetota</taxon>
        <taxon>Actinomycetes</taxon>
        <taxon>Kitasatosporales</taxon>
        <taxon>Streptomycetaceae</taxon>
        <taxon>Streptomyces</taxon>
    </lineage>
</organism>
<sequence length="1111" mass="120052">MEFDRRVQIRWYRPGGGTPRFGSGYLVAPRLALTAAHVVGTDAPGPGSLTVSLPDTGPREFAGRVCWFRRDGTVDVALVEVAEEDWPVPASLSDPHTRPPQRWGHLIGTRRHPVAVVGFPRMQKDPAGHDRHDGEVAGVISPCTGSLARRYEVISTDPGIPPDQLPGRAPSAWAGISGGPVIAEARDGGLLCGVVSLDRLASGGTRLTATRTTELLADPDFRRIVAEHAGWEPLLEPAEPADLLEPAARERDLLSPAMLLRADAEAVRFRGRDGELLDLRSWCLDDPRPFSVRVLTGPGGQGKTRLARHLMDGLRAAGWVTGQLRPTLRDVPEDRLRSLVTALPSLLVIDYADTRPDLVRRVVDQLRTTRHRVRLLLLARADGGWRRDGIGETRTDELLAGAEVTALAPLAPAEGPAGARAEAFTDAVTDFALLLDRLPAIPGRPPAGWHSLAAALRPPPDLVRAAYDTVLTVQMAALTTLLQHGTAPVPDAPDDEGGPAAVLLRHEQRYWTRSARENGGRLDGLSPRTPKVAVAVATLCGAADREEAVATLRRGLDVPAHRAGDVAAWLRSLYPPGPDRYWGPLQPDRVGEYLACLVLFDPELRLPLPALVAGGSGDQQVQLFTVLVRAATAYHDNGRTAEPRRIERELLDALDGAEVDTEALLRLDLVMPYEKDRLDTLALRLAERRVTATAGGVRDDGPVRAVVEHGLALDRWGTRLGLAGRPEEAVRAQLDAAGVLRRAAEADRRYASLHVGALPGLSDALLAVGREAEALAVLDEADTELHRLADEGDADPDSWADLGWRLYRLEPRLRAAGREEAAIRALGRSVEFHRRLAGSSLGTDVLLANSVQALGAMLHRAGRLPEALRATEEAVERMRALARINPAGYERWLISALMNLSNMLRDAGRDAEEYAVLTQAVGLAGHRIRIGLAKESEEHLAAHLTLRLGLCEDEAGRAGAALDRLLQAREIWRRLAGARFEEYGVYHARCQRHVADLLMRAGRDEEALAAAAEGVEAWHRLEEAAPGAHGYELVTALSIHAGLLFWLAHDAAGALAATGEAVEICRGLTPTSAVVGSLRLVLGLQAQVLDALGRGPEAQVVRRWLADHPQE</sequence>
<dbReference type="EMBL" id="JACYXC010000001">
    <property type="protein sequence ID" value="MBH5338370.1"/>
    <property type="molecule type" value="Genomic_DNA"/>
</dbReference>
<dbReference type="SUPFAM" id="SSF48452">
    <property type="entry name" value="TPR-like"/>
    <property type="match status" value="2"/>
</dbReference>
<protein>
    <recommendedName>
        <fullName evidence="3">Serine protease</fullName>
    </recommendedName>
</protein>
<dbReference type="Proteomes" id="UP000807371">
    <property type="component" value="Unassembled WGS sequence"/>
</dbReference>
<dbReference type="RefSeq" id="WP_372442784.1">
    <property type="nucleotide sequence ID" value="NZ_JACYXC010000001.1"/>
</dbReference>
<dbReference type="InterPro" id="IPR009003">
    <property type="entry name" value="Peptidase_S1_PA"/>
</dbReference>
<dbReference type="Gene3D" id="2.40.10.10">
    <property type="entry name" value="Trypsin-like serine proteases"/>
    <property type="match status" value="1"/>
</dbReference>
<gene>
    <name evidence="1" type="ORF">IHE55_27695</name>
</gene>
<evidence type="ECO:0000313" key="2">
    <source>
        <dbReference type="Proteomes" id="UP000807371"/>
    </source>
</evidence>
<dbReference type="SUPFAM" id="SSF52540">
    <property type="entry name" value="P-loop containing nucleoside triphosphate hydrolases"/>
    <property type="match status" value="1"/>
</dbReference>
<keyword evidence="2" id="KW-1185">Reference proteome</keyword>
<dbReference type="Gene3D" id="3.40.50.300">
    <property type="entry name" value="P-loop containing nucleotide triphosphate hydrolases"/>
    <property type="match status" value="1"/>
</dbReference>
<reference evidence="1 2" key="1">
    <citation type="submission" date="2020-09" db="EMBL/GenBank/DDBJ databases">
        <title>Biosynthesis of the nuclear factor of activated T cells inhibitor NFAT-133 and its congeners in Streptomyces pactum.</title>
        <authorList>
            <person name="Zhou W."/>
            <person name="Posri P."/>
            <person name="Abugrain M.E."/>
            <person name="Weisberg A.J."/>
            <person name="Chang J.H."/>
            <person name="Mahmud T."/>
        </authorList>
    </citation>
    <scope>NUCLEOTIDE SEQUENCE [LARGE SCALE GENOMIC DNA]</scope>
    <source>
        <strain evidence="1 2">ATCC 27456</strain>
    </source>
</reference>
<dbReference type="InterPro" id="IPR011990">
    <property type="entry name" value="TPR-like_helical_dom_sf"/>
</dbReference>
<evidence type="ECO:0000313" key="1">
    <source>
        <dbReference type="EMBL" id="MBH5338370.1"/>
    </source>
</evidence>
<dbReference type="InterPro" id="IPR043504">
    <property type="entry name" value="Peptidase_S1_PA_chymotrypsin"/>
</dbReference>
<dbReference type="Pfam" id="PF13365">
    <property type="entry name" value="Trypsin_2"/>
    <property type="match status" value="1"/>
</dbReference>
<dbReference type="InterPro" id="IPR027417">
    <property type="entry name" value="P-loop_NTPase"/>
</dbReference>
<accession>A0ABS0NT19</accession>